<keyword evidence="1 3" id="KW-0963">Cytoplasm</keyword>
<dbReference type="EMBL" id="BPQQ01000034">
    <property type="protein sequence ID" value="GJE01199.1"/>
    <property type="molecule type" value="Genomic_DNA"/>
</dbReference>
<accession>A0ABQ4SDN5</accession>
<evidence type="ECO:0000256" key="2">
    <source>
        <dbReference type="ARBA" id="ARBA00024331"/>
    </source>
</evidence>
<organism evidence="5 6">
    <name type="scientific">Methylobacterium isbiliense</name>
    <dbReference type="NCBI Taxonomy" id="315478"/>
    <lineage>
        <taxon>Bacteria</taxon>
        <taxon>Pseudomonadati</taxon>
        <taxon>Pseudomonadota</taxon>
        <taxon>Alphaproteobacteria</taxon>
        <taxon>Hyphomicrobiales</taxon>
        <taxon>Methylobacteriaceae</taxon>
        <taxon>Methylobacterium</taxon>
    </lineage>
</organism>
<evidence type="ECO:0000256" key="1">
    <source>
        <dbReference type="ARBA" id="ARBA00022490"/>
    </source>
</evidence>
<comment type="subunit">
    <text evidence="3">Homotetramer.</text>
</comment>
<comment type="caution">
    <text evidence="5">The sequence shown here is derived from an EMBL/GenBank/DDBJ whole genome shotgun (WGS) entry which is preliminary data.</text>
</comment>
<dbReference type="RefSeq" id="WP_238236001.1">
    <property type="nucleotide sequence ID" value="NZ_BPQQ01000034.1"/>
</dbReference>
<dbReference type="Gene3D" id="3.30.540.10">
    <property type="entry name" value="Fructose-1,6-Bisphosphatase, subunit A, domain 1"/>
    <property type="match status" value="1"/>
</dbReference>
<dbReference type="Proteomes" id="UP001055153">
    <property type="component" value="Unassembled WGS sequence"/>
</dbReference>
<evidence type="ECO:0000259" key="4">
    <source>
        <dbReference type="Pfam" id="PF18913"/>
    </source>
</evidence>
<comment type="similarity">
    <text evidence="3">Belongs to the FBPase class 1 family.</text>
</comment>
<evidence type="ECO:0000313" key="6">
    <source>
        <dbReference type="Proteomes" id="UP001055153"/>
    </source>
</evidence>
<comment type="subcellular location">
    <subcellularLocation>
        <location evidence="3">Cytoplasm</location>
    </subcellularLocation>
</comment>
<dbReference type="SUPFAM" id="SSF56655">
    <property type="entry name" value="Carbohydrate phosphatase"/>
    <property type="match status" value="1"/>
</dbReference>
<dbReference type="Pfam" id="PF18913">
    <property type="entry name" value="FBPase_C"/>
    <property type="match status" value="1"/>
</dbReference>
<protein>
    <recommendedName>
        <fullName evidence="3">Fructose-1,6-bisphosphatase class 1</fullName>
        <shortName evidence="3">FBPase class 1</shortName>
        <ecNumber evidence="3">3.1.3.11</ecNumber>
    </recommendedName>
    <alternativeName>
        <fullName evidence="3">D-fructose-1,6-bisphosphate 1-phosphohydrolase class 1</fullName>
    </alternativeName>
</protein>
<reference evidence="5" key="1">
    <citation type="journal article" date="2021" name="Front. Microbiol.">
        <title>Comprehensive Comparative Genomics and Phenotyping of Methylobacterium Species.</title>
        <authorList>
            <person name="Alessa O."/>
            <person name="Ogura Y."/>
            <person name="Fujitani Y."/>
            <person name="Takami H."/>
            <person name="Hayashi T."/>
            <person name="Sahin N."/>
            <person name="Tani A."/>
        </authorList>
    </citation>
    <scope>NUCLEOTIDE SEQUENCE</scope>
    <source>
        <strain evidence="5">DSM 17168</strain>
    </source>
</reference>
<dbReference type="PRINTS" id="PR00115">
    <property type="entry name" value="F16BPHPHTASE"/>
</dbReference>
<dbReference type="PANTHER" id="PTHR11556:SF35">
    <property type="entry name" value="SEDOHEPTULOSE-1,7-BISPHOSPHATASE, CHLOROPLASTIC"/>
    <property type="match status" value="1"/>
</dbReference>
<comment type="catalytic activity">
    <reaction evidence="3">
        <text>beta-D-fructose 1,6-bisphosphate + H2O = beta-D-fructose 6-phosphate + phosphate</text>
        <dbReference type="Rhea" id="RHEA:11064"/>
        <dbReference type="ChEBI" id="CHEBI:15377"/>
        <dbReference type="ChEBI" id="CHEBI:32966"/>
        <dbReference type="ChEBI" id="CHEBI:43474"/>
        <dbReference type="ChEBI" id="CHEBI:57634"/>
        <dbReference type="EC" id="3.1.3.11"/>
    </reaction>
</comment>
<feature type="domain" description="Fructose-1-6-bisphosphatase class 1 C-terminal" evidence="4">
    <location>
        <begin position="171"/>
        <end position="305"/>
    </location>
</feature>
<name>A0ABQ4SDN5_9HYPH</name>
<dbReference type="HAMAP" id="MF_01855">
    <property type="entry name" value="FBPase_class1"/>
    <property type="match status" value="1"/>
</dbReference>
<keyword evidence="6" id="KW-1185">Reference proteome</keyword>
<evidence type="ECO:0000256" key="3">
    <source>
        <dbReference type="HAMAP-Rule" id="MF_01855"/>
    </source>
</evidence>
<dbReference type="InterPro" id="IPR044015">
    <property type="entry name" value="FBPase_C_dom"/>
</dbReference>
<evidence type="ECO:0000313" key="5">
    <source>
        <dbReference type="EMBL" id="GJE01199.1"/>
    </source>
</evidence>
<comment type="pathway">
    <text evidence="2">Carbohydrate biosynthesis.</text>
</comment>
<keyword evidence="3" id="KW-0119">Carbohydrate metabolism</keyword>
<dbReference type="PANTHER" id="PTHR11556">
    <property type="entry name" value="FRUCTOSE-1,6-BISPHOSPHATASE-RELATED"/>
    <property type="match status" value="1"/>
</dbReference>
<dbReference type="Gene3D" id="3.40.190.80">
    <property type="match status" value="1"/>
</dbReference>
<comment type="caution">
    <text evidence="3">Lacks conserved residue(s) required for the propagation of feature annotation.</text>
</comment>
<proteinExistence type="inferred from homology"/>
<dbReference type="InterPro" id="IPR000146">
    <property type="entry name" value="FBPase_class-1"/>
</dbReference>
<dbReference type="InterPro" id="IPR028343">
    <property type="entry name" value="FBPtase"/>
</dbReference>
<reference evidence="5" key="2">
    <citation type="submission" date="2021-08" db="EMBL/GenBank/DDBJ databases">
        <authorList>
            <person name="Tani A."/>
            <person name="Ola A."/>
            <person name="Ogura Y."/>
            <person name="Katsura K."/>
            <person name="Hayashi T."/>
        </authorList>
    </citation>
    <scope>NUCLEOTIDE SEQUENCE</scope>
    <source>
        <strain evidence="5">DSM 17168</strain>
    </source>
</reference>
<keyword evidence="3" id="KW-0378">Hydrolase</keyword>
<gene>
    <name evidence="5" type="primary">fbp_1</name>
    <name evidence="3" type="synonym">fbp</name>
    <name evidence="5" type="ORF">GMJLKIPL_3128</name>
</gene>
<dbReference type="EC" id="3.1.3.11" evidence="3"/>
<sequence length="326" mass="33159">MMVGSRLAACLGGDEADRAVAGVVAALGKAAAETAALLARGAPDEAGTAPDLAAQVADGFVRVLREAPVAVVAQRGEAPGTLDPSAPVAVALSALDGLANLAGNMPAGTLVSLRPAGPDAFGRPGRAQLAAGVITYGPRTDFALALGSCTRIFTLDPAGREFRLSRDAVTIPATSPLYAVDAAQARFWDAPMRAFVDDCLRGAEGPRGQDFAMSWCASLAAGAQRVLARGGVHLSPGETRRGGANGPTRLVHEAQAVALVVEAAGGAATDGRDAAILDLPVLDLHQCTPFVFGSAEEVACVGKYHDGRRHSAARSPLFGQRGLLRA</sequence>